<feature type="compositionally biased region" description="Basic and acidic residues" evidence="1">
    <location>
        <begin position="1"/>
        <end position="15"/>
    </location>
</feature>
<keyword evidence="3" id="KW-1185">Reference proteome</keyword>
<accession>A0ABQ9GE07</accession>
<sequence>MQGREKHDIPEKTLRSAESSGTFPTTENEECPGRTLNPARLEVNWHGGSFDMSVYSRLLAARVSGNCLVSDWLLRAAGRSHPGWVVDKRVNNQALIGEWRSEMLLTSYAILLAHNTESAAYSWFHNSATRWTTTSYAQAMICLRRTPSQMVLLSSYISRAQKTRSDADNLLHPDWLPFIATQLIALLWNQLMVEGYNAVEANEEFSEPTNYLWSVMTRNFLFIPTRERAGGWKNCSCHGLEENLPQLDSRAVRGSAPPSPDNTRASVLTSAHRLRLLLPSSRVHMHPSLRLYSRRSKLSSFTIFRARTLPAPCALTGNDQCNTPDIRCSSMEDTVAVFPRNTLSSSSFSSLVRLRPASPPIVPMASPVILRTGGWTQSTLEHVIFTATLDVAVLSVAPSYQNNLGSAHSSSQPIQTLPRQPSRVVARWSSFQPEFVFMAEVTNEIAWMKGLLGELGPTRFVDIPCTTVRCDNQGDISQTLNHVMSEKVNHVDVKFPYIFFPYTLLRHVFRLLLFGRSDLCEGACANEDGKGRGIVFVHDAMLGLRREQRLSVDSHLSRLLRRHATNPPPPPSVFYLTQLVRLLASHLDEPGSIPGWVTPVFSHVAIVPGGFPRSSPVSRALAFRRNSMLTSLHPHRLSRPQEPAKSLHSLTN</sequence>
<reference evidence="2 3" key="1">
    <citation type="submission" date="2023-02" db="EMBL/GenBank/DDBJ databases">
        <title>LHISI_Scaffold_Assembly.</title>
        <authorList>
            <person name="Stuart O.P."/>
            <person name="Cleave R."/>
            <person name="Magrath M.J.L."/>
            <person name="Mikheyev A.S."/>
        </authorList>
    </citation>
    <scope>NUCLEOTIDE SEQUENCE [LARGE SCALE GENOMIC DNA]</scope>
    <source>
        <strain evidence="2">Daus_M_001</strain>
        <tissue evidence="2">Leg muscle</tissue>
    </source>
</reference>
<organism evidence="2 3">
    <name type="scientific">Dryococelus australis</name>
    <dbReference type="NCBI Taxonomy" id="614101"/>
    <lineage>
        <taxon>Eukaryota</taxon>
        <taxon>Metazoa</taxon>
        <taxon>Ecdysozoa</taxon>
        <taxon>Arthropoda</taxon>
        <taxon>Hexapoda</taxon>
        <taxon>Insecta</taxon>
        <taxon>Pterygota</taxon>
        <taxon>Neoptera</taxon>
        <taxon>Polyneoptera</taxon>
        <taxon>Phasmatodea</taxon>
        <taxon>Verophasmatodea</taxon>
        <taxon>Anareolatae</taxon>
        <taxon>Phasmatidae</taxon>
        <taxon>Eurycanthinae</taxon>
        <taxon>Dryococelus</taxon>
    </lineage>
</organism>
<evidence type="ECO:0000256" key="1">
    <source>
        <dbReference type="SAM" id="MobiDB-lite"/>
    </source>
</evidence>
<dbReference type="Proteomes" id="UP001159363">
    <property type="component" value="Chromosome 12"/>
</dbReference>
<feature type="region of interest" description="Disordered" evidence="1">
    <location>
        <begin position="1"/>
        <end position="35"/>
    </location>
</feature>
<evidence type="ECO:0000313" key="3">
    <source>
        <dbReference type="Proteomes" id="UP001159363"/>
    </source>
</evidence>
<protein>
    <submittedName>
        <fullName evidence="2">Uncharacterized protein</fullName>
    </submittedName>
</protein>
<name>A0ABQ9GE07_9NEOP</name>
<comment type="caution">
    <text evidence="2">The sequence shown here is derived from an EMBL/GenBank/DDBJ whole genome shotgun (WGS) entry which is preliminary data.</text>
</comment>
<proteinExistence type="predicted"/>
<dbReference type="EMBL" id="JARBHB010000013">
    <property type="protein sequence ID" value="KAJ8870638.1"/>
    <property type="molecule type" value="Genomic_DNA"/>
</dbReference>
<evidence type="ECO:0000313" key="2">
    <source>
        <dbReference type="EMBL" id="KAJ8870638.1"/>
    </source>
</evidence>
<feature type="region of interest" description="Disordered" evidence="1">
    <location>
        <begin position="632"/>
        <end position="652"/>
    </location>
</feature>
<feature type="compositionally biased region" description="Polar residues" evidence="1">
    <location>
        <begin position="16"/>
        <end position="26"/>
    </location>
</feature>
<gene>
    <name evidence="2" type="ORF">PR048_029661</name>
</gene>